<reference evidence="2 3" key="1">
    <citation type="journal article" date="2021" name="Plant Biotechnol. J.">
        <title>Multi-omics assisted identification of the key and species-specific regulatory components of drought-tolerant mechanisms in Gossypium stocksii.</title>
        <authorList>
            <person name="Yu D."/>
            <person name="Ke L."/>
            <person name="Zhang D."/>
            <person name="Wu Y."/>
            <person name="Sun Y."/>
            <person name="Mei J."/>
            <person name="Sun J."/>
            <person name="Sun Y."/>
        </authorList>
    </citation>
    <scope>NUCLEOTIDE SEQUENCE [LARGE SCALE GENOMIC DNA]</scope>
    <source>
        <strain evidence="3">cv. E1</strain>
        <tissue evidence="2">Leaf</tissue>
    </source>
</reference>
<evidence type="ECO:0000313" key="2">
    <source>
        <dbReference type="EMBL" id="KAH1072398.1"/>
    </source>
</evidence>
<gene>
    <name evidence="2" type="ORF">J1N35_024726</name>
</gene>
<evidence type="ECO:0000313" key="3">
    <source>
        <dbReference type="Proteomes" id="UP000828251"/>
    </source>
</evidence>
<sequence length="71" mass="7311">MGVVATTMSTSPSTERSLYVLIDDKGPSREEKPLFSIKKHSGVNGINKSENPDNDGGVKEAALGGCGASSS</sequence>
<dbReference type="AlphaFoldDB" id="A0A9D3V684"/>
<dbReference type="Proteomes" id="UP000828251">
    <property type="component" value="Unassembled WGS sequence"/>
</dbReference>
<comment type="caution">
    <text evidence="2">The sequence shown here is derived from an EMBL/GenBank/DDBJ whole genome shotgun (WGS) entry which is preliminary data.</text>
</comment>
<protein>
    <submittedName>
        <fullName evidence="2">Uncharacterized protein</fullName>
    </submittedName>
</protein>
<feature type="region of interest" description="Disordered" evidence="1">
    <location>
        <begin position="41"/>
        <end position="71"/>
    </location>
</feature>
<evidence type="ECO:0000256" key="1">
    <source>
        <dbReference type="SAM" id="MobiDB-lite"/>
    </source>
</evidence>
<name>A0A9D3V684_9ROSI</name>
<accession>A0A9D3V684</accession>
<dbReference type="EMBL" id="JAIQCV010000008">
    <property type="protein sequence ID" value="KAH1072398.1"/>
    <property type="molecule type" value="Genomic_DNA"/>
</dbReference>
<keyword evidence="3" id="KW-1185">Reference proteome</keyword>
<organism evidence="2 3">
    <name type="scientific">Gossypium stocksii</name>
    <dbReference type="NCBI Taxonomy" id="47602"/>
    <lineage>
        <taxon>Eukaryota</taxon>
        <taxon>Viridiplantae</taxon>
        <taxon>Streptophyta</taxon>
        <taxon>Embryophyta</taxon>
        <taxon>Tracheophyta</taxon>
        <taxon>Spermatophyta</taxon>
        <taxon>Magnoliopsida</taxon>
        <taxon>eudicotyledons</taxon>
        <taxon>Gunneridae</taxon>
        <taxon>Pentapetalae</taxon>
        <taxon>rosids</taxon>
        <taxon>malvids</taxon>
        <taxon>Malvales</taxon>
        <taxon>Malvaceae</taxon>
        <taxon>Malvoideae</taxon>
        <taxon>Gossypium</taxon>
    </lineage>
</organism>
<proteinExistence type="predicted"/>